<evidence type="ECO:0000256" key="3">
    <source>
        <dbReference type="ARBA" id="ARBA00022692"/>
    </source>
</evidence>
<evidence type="ECO:0000313" key="7">
    <source>
        <dbReference type="EMBL" id="QQT02366.1"/>
    </source>
</evidence>
<dbReference type="PANTHER" id="PTHR30213:SF0">
    <property type="entry name" value="UPF0761 MEMBRANE PROTEIN YIHY"/>
    <property type="match status" value="1"/>
</dbReference>
<dbReference type="RefSeq" id="WP_040373818.1">
    <property type="nucleotide sequence ID" value="NZ_CP068053.1"/>
</dbReference>
<feature type="transmembrane region" description="Helical" evidence="6">
    <location>
        <begin position="91"/>
        <end position="111"/>
    </location>
</feature>
<sequence>MSSNFDWVHESFLVKLMKRIHGDDAVGMASQLAYFFLLSLFPLLIFLVTLLPYLPISQNDILNSIGSFAPPESMKLIEDNLTEIMKGSRPLLSLGILGTIWSASNGLNAIIKAFNRAYDVPETRNYIMARFVSILLTLAMLFVFVIALMLPVFGKQIGLFLFDALGMTKEFLSVWIALRWIITLLIVLLVFTVLYWIAPNKRLKCLTVLPGAVFATCGLGIVSWGFSFYVEHYGNYANTYGSLGGIIVLMIWFYLSGIIIIIGGELNAMRSEKNNPKCE</sequence>
<evidence type="ECO:0000256" key="1">
    <source>
        <dbReference type="ARBA" id="ARBA00004651"/>
    </source>
</evidence>
<dbReference type="PIRSF" id="PIRSF035875">
    <property type="entry name" value="RNase_BN"/>
    <property type="match status" value="1"/>
</dbReference>
<keyword evidence="4 6" id="KW-1133">Transmembrane helix</keyword>
<evidence type="ECO:0000256" key="2">
    <source>
        <dbReference type="ARBA" id="ARBA00022475"/>
    </source>
</evidence>
<feature type="transmembrane region" description="Helical" evidence="6">
    <location>
        <begin position="174"/>
        <end position="198"/>
    </location>
</feature>
<dbReference type="InterPro" id="IPR017039">
    <property type="entry name" value="Virul_fac_BrkB"/>
</dbReference>
<organism evidence="7 8">
    <name type="scientific">Peribacillus psychrosaccharolyticus</name>
    <name type="common">Bacillus psychrosaccharolyticus</name>
    <dbReference type="NCBI Taxonomy" id="1407"/>
    <lineage>
        <taxon>Bacteria</taxon>
        <taxon>Bacillati</taxon>
        <taxon>Bacillota</taxon>
        <taxon>Bacilli</taxon>
        <taxon>Bacillales</taxon>
        <taxon>Bacillaceae</taxon>
        <taxon>Peribacillus</taxon>
    </lineage>
</organism>
<dbReference type="Proteomes" id="UP000595254">
    <property type="component" value="Chromosome"/>
</dbReference>
<evidence type="ECO:0000313" key="8">
    <source>
        <dbReference type="Proteomes" id="UP000595254"/>
    </source>
</evidence>
<feature type="transmembrane region" description="Helical" evidence="6">
    <location>
        <begin position="205"/>
        <end position="230"/>
    </location>
</feature>
<keyword evidence="5 6" id="KW-0472">Membrane</keyword>
<accession>A0A974S298</accession>
<keyword evidence="8" id="KW-1185">Reference proteome</keyword>
<dbReference type="KEGG" id="ppsr:I6J18_11325"/>
<dbReference type="Pfam" id="PF03631">
    <property type="entry name" value="Virul_fac_BrkB"/>
    <property type="match status" value="1"/>
</dbReference>
<name>A0A974S298_PERPY</name>
<dbReference type="NCBIfam" id="TIGR00765">
    <property type="entry name" value="yihY_not_rbn"/>
    <property type="match status" value="1"/>
</dbReference>
<dbReference type="PANTHER" id="PTHR30213">
    <property type="entry name" value="INNER MEMBRANE PROTEIN YHJD"/>
    <property type="match status" value="1"/>
</dbReference>
<dbReference type="GO" id="GO:0005886">
    <property type="term" value="C:plasma membrane"/>
    <property type="evidence" value="ECO:0007669"/>
    <property type="project" value="UniProtKB-SubCell"/>
</dbReference>
<dbReference type="EMBL" id="CP068053">
    <property type="protein sequence ID" value="QQT02366.1"/>
    <property type="molecule type" value="Genomic_DNA"/>
</dbReference>
<evidence type="ECO:0000256" key="6">
    <source>
        <dbReference type="SAM" id="Phobius"/>
    </source>
</evidence>
<evidence type="ECO:0000256" key="5">
    <source>
        <dbReference type="ARBA" id="ARBA00023136"/>
    </source>
</evidence>
<feature type="transmembrane region" description="Helical" evidence="6">
    <location>
        <begin position="131"/>
        <end position="154"/>
    </location>
</feature>
<feature type="transmembrane region" description="Helical" evidence="6">
    <location>
        <begin position="242"/>
        <end position="263"/>
    </location>
</feature>
<comment type="subcellular location">
    <subcellularLocation>
        <location evidence="1">Cell membrane</location>
        <topology evidence="1">Multi-pass membrane protein</topology>
    </subcellularLocation>
</comment>
<gene>
    <name evidence="7" type="ORF">I6J18_11325</name>
</gene>
<keyword evidence="3 6" id="KW-0812">Transmembrane</keyword>
<keyword evidence="2" id="KW-1003">Cell membrane</keyword>
<evidence type="ECO:0000256" key="4">
    <source>
        <dbReference type="ARBA" id="ARBA00022989"/>
    </source>
</evidence>
<reference evidence="7 8" key="1">
    <citation type="submission" date="2021-01" db="EMBL/GenBank/DDBJ databases">
        <title>FDA dAtabase for Regulatory Grade micrObial Sequences (FDA-ARGOS): Supporting development and validation of Infectious Disease Dx tests.</title>
        <authorList>
            <person name="Nelson B."/>
            <person name="Plummer A."/>
            <person name="Tallon L."/>
            <person name="Sadzewicz L."/>
            <person name="Zhao X."/>
            <person name="Boylan J."/>
            <person name="Ott S."/>
            <person name="Bowen H."/>
            <person name="Vavikolanu K."/>
            <person name="Mehta A."/>
            <person name="Aluvathingal J."/>
            <person name="Nadendla S."/>
            <person name="Myers T."/>
            <person name="Yan Y."/>
            <person name="Sichtig H."/>
        </authorList>
    </citation>
    <scope>NUCLEOTIDE SEQUENCE [LARGE SCALE GENOMIC DNA]</scope>
    <source>
        <strain evidence="7 8">FDAARGOS_1161</strain>
    </source>
</reference>
<feature type="transmembrane region" description="Helical" evidence="6">
    <location>
        <begin position="32"/>
        <end position="54"/>
    </location>
</feature>
<proteinExistence type="predicted"/>
<protein>
    <submittedName>
        <fullName evidence="7">YihY/virulence factor BrkB family protein</fullName>
    </submittedName>
</protein>
<dbReference type="AlphaFoldDB" id="A0A974S298"/>